<organism evidence="7">
    <name type="scientific">marine sediment metagenome</name>
    <dbReference type="NCBI Taxonomy" id="412755"/>
    <lineage>
        <taxon>unclassified sequences</taxon>
        <taxon>metagenomes</taxon>
        <taxon>ecological metagenomes</taxon>
    </lineage>
</organism>
<dbReference type="GO" id="GO:0140359">
    <property type="term" value="F:ABC-type transporter activity"/>
    <property type="evidence" value="ECO:0007669"/>
    <property type="project" value="InterPro"/>
</dbReference>
<dbReference type="EMBL" id="LAZR01017353">
    <property type="protein sequence ID" value="KKM00780.1"/>
    <property type="molecule type" value="Genomic_DNA"/>
</dbReference>
<feature type="transmembrane region" description="Helical" evidence="5">
    <location>
        <begin position="28"/>
        <end position="50"/>
    </location>
</feature>
<dbReference type="InterPro" id="IPR013525">
    <property type="entry name" value="ABC2_TM"/>
</dbReference>
<feature type="transmembrane region" description="Helical" evidence="5">
    <location>
        <begin position="227"/>
        <end position="252"/>
    </location>
</feature>
<dbReference type="PIRSF" id="PIRSF006648">
    <property type="entry name" value="DrrB"/>
    <property type="match status" value="1"/>
</dbReference>
<feature type="domain" description="ABC transmembrane type-2" evidence="6">
    <location>
        <begin position="26"/>
        <end position="255"/>
    </location>
</feature>
<reference evidence="7" key="1">
    <citation type="journal article" date="2015" name="Nature">
        <title>Complex archaea that bridge the gap between prokaryotes and eukaryotes.</title>
        <authorList>
            <person name="Spang A."/>
            <person name="Saw J.H."/>
            <person name="Jorgensen S.L."/>
            <person name="Zaremba-Niedzwiedzka K."/>
            <person name="Martijn J."/>
            <person name="Lind A.E."/>
            <person name="van Eijk R."/>
            <person name="Schleper C."/>
            <person name="Guy L."/>
            <person name="Ettema T.J."/>
        </authorList>
    </citation>
    <scope>NUCLEOTIDE SEQUENCE</scope>
</reference>
<dbReference type="InterPro" id="IPR000412">
    <property type="entry name" value="ABC_2_transport"/>
</dbReference>
<dbReference type="GO" id="GO:0043190">
    <property type="term" value="C:ATP-binding cassette (ABC) transporter complex"/>
    <property type="evidence" value="ECO:0007669"/>
    <property type="project" value="InterPro"/>
</dbReference>
<gene>
    <name evidence="7" type="ORF">LCGC14_1801020</name>
</gene>
<feature type="transmembrane region" description="Helical" evidence="5">
    <location>
        <begin position="140"/>
        <end position="164"/>
    </location>
</feature>
<protein>
    <recommendedName>
        <fullName evidence="6">ABC transmembrane type-2 domain-containing protein</fullName>
    </recommendedName>
</protein>
<dbReference type="InterPro" id="IPR047817">
    <property type="entry name" value="ABC2_TM_bact-type"/>
</dbReference>
<accession>A0A0F9GPI0</accession>
<keyword evidence="2 5" id="KW-0812">Transmembrane</keyword>
<evidence type="ECO:0000259" key="6">
    <source>
        <dbReference type="PROSITE" id="PS51012"/>
    </source>
</evidence>
<comment type="subcellular location">
    <subcellularLocation>
        <location evidence="1">Membrane</location>
        <topology evidence="1">Multi-pass membrane protein</topology>
    </subcellularLocation>
</comment>
<feature type="transmembrane region" description="Helical" evidence="5">
    <location>
        <begin position="65"/>
        <end position="88"/>
    </location>
</feature>
<evidence type="ECO:0000256" key="2">
    <source>
        <dbReference type="ARBA" id="ARBA00022692"/>
    </source>
</evidence>
<dbReference type="PRINTS" id="PR00164">
    <property type="entry name" value="ABC2TRNSPORT"/>
</dbReference>
<evidence type="ECO:0000256" key="5">
    <source>
        <dbReference type="SAM" id="Phobius"/>
    </source>
</evidence>
<evidence type="ECO:0000256" key="4">
    <source>
        <dbReference type="ARBA" id="ARBA00023136"/>
    </source>
</evidence>
<evidence type="ECO:0000313" key="7">
    <source>
        <dbReference type="EMBL" id="KKM00780.1"/>
    </source>
</evidence>
<feature type="transmembrane region" description="Helical" evidence="5">
    <location>
        <begin position="109"/>
        <end position="134"/>
    </location>
</feature>
<dbReference type="PANTHER" id="PTHR43229">
    <property type="entry name" value="NODULATION PROTEIN J"/>
    <property type="match status" value="1"/>
</dbReference>
<name>A0A0F9GPI0_9ZZZZ</name>
<dbReference type="InterPro" id="IPR051784">
    <property type="entry name" value="Nod_factor_ABC_transporter"/>
</dbReference>
<keyword evidence="3 5" id="KW-1133">Transmembrane helix</keyword>
<dbReference type="Pfam" id="PF01061">
    <property type="entry name" value="ABC2_membrane"/>
    <property type="match status" value="1"/>
</dbReference>
<dbReference type="PANTHER" id="PTHR43229:SF2">
    <property type="entry name" value="NODULATION PROTEIN J"/>
    <property type="match status" value="1"/>
</dbReference>
<evidence type="ECO:0000256" key="1">
    <source>
        <dbReference type="ARBA" id="ARBA00004141"/>
    </source>
</evidence>
<evidence type="ECO:0000256" key="3">
    <source>
        <dbReference type="ARBA" id="ARBA00022989"/>
    </source>
</evidence>
<feature type="transmembrane region" description="Helical" evidence="5">
    <location>
        <begin position="176"/>
        <end position="193"/>
    </location>
</feature>
<dbReference type="PROSITE" id="PS51012">
    <property type="entry name" value="ABC_TM2"/>
    <property type="match status" value="1"/>
</dbReference>
<sequence length="256" mass="28381">MNIAHNAKGVYTIWLRELKRFWRDRTRMFGSIAQPTLFLFILGTGLGYTFKRGGIDFGGNDFNQFIFPGIVAMSLLFTSTFSAMSIIWDREFGFLKEVLVAPISRMSVAIGKALGGSTVAMIQGTILLLFAPLVGVKIGILMLPLIWASMFLIAFSLTSFAIIFGISIRSTEGFQMIMNFMLMPMFLLSGALYKLDNLGGWIEVIVRINPLTYGVDLLRGLMLNDTIYGLTTDIAFLSIFGAVSLVIAVFAFKRSD</sequence>
<dbReference type="AlphaFoldDB" id="A0A0F9GPI0"/>
<keyword evidence="4 5" id="KW-0472">Membrane</keyword>
<proteinExistence type="predicted"/>
<comment type="caution">
    <text evidence="7">The sequence shown here is derived from an EMBL/GenBank/DDBJ whole genome shotgun (WGS) entry which is preliminary data.</text>
</comment>